<evidence type="ECO:0000313" key="7">
    <source>
        <dbReference type="Proteomes" id="UP000654279"/>
    </source>
</evidence>
<sequence length="318" mass="35429">MRHIQDMRVRDPFILTDKENGCYYLIASDRLARTDGRPGEGVDYLRSEDLIHFEEPKAAFRPDTNFFSPHQFWAPEVHAYKGRYYLFVTTWGRWGEEPIDTGVLGEGEIRGTQIFVADEMTGPYRAWSHGPVTPRKDLTLDGTLYVAPDGKPYMIYCHEWRQIIDGTIAALPLTEDLRAAAGEPVTLFKGSDAPWATGDFVESYEDTPYHKVIYVTDGPFLFNDLSGGLCMLWSTGGEGIYTTGISRSPSGNVLGPWEQSEQALFTGDGGHAMLFHTLQGQLVLALHQPNGAPDERLRLFPARLTETGLALGPALVRG</sequence>
<dbReference type="GO" id="GO:0005975">
    <property type="term" value="P:carbohydrate metabolic process"/>
    <property type="evidence" value="ECO:0007669"/>
    <property type="project" value="InterPro"/>
</dbReference>
<dbReference type="Proteomes" id="UP000654279">
    <property type="component" value="Unassembled WGS sequence"/>
</dbReference>
<dbReference type="Pfam" id="PF04616">
    <property type="entry name" value="Glyco_hydro_43"/>
    <property type="match status" value="1"/>
</dbReference>
<dbReference type="Gene3D" id="2.115.10.20">
    <property type="entry name" value="Glycosyl hydrolase domain, family 43"/>
    <property type="match status" value="1"/>
</dbReference>
<comment type="similarity">
    <text evidence="2 5">Belongs to the glycosyl hydrolase 43 family.</text>
</comment>
<proteinExistence type="inferred from homology"/>
<dbReference type="AlphaFoldDB" id="A0A926D2L5"/>
<reference evidence="6" key="1">
    <citation type="submission" date="2020-08" db="EMBL/GenBank/DDBJ databases">
        <title>Genome public.</title>
        <authorList>
            <person name="Liu C."/>
            <person name="Sun Q."/>
        </authorList>
    </citation>
    <scope>NUCLEOTIDE SEQUENCE</scope>
    <source>
        <strain evidence="6">NSJ-44</strain>
    </source>
</reference>
<evidence type="ECO:0000256" key="3">
    <source>
        <dbReference type="ARBA" id="ARBA00022801"/>
    </source>
</evidence>
<evidence type="ECO:0000256" key="1">
    <source>
        <dbReference type="ARBA" id="ARBA00004834"/>
    </source>
</evidence>
<evidence type="ECO:0000256" key="2">
    <source>
        <dbReference type="ARBA" id="ARBA00009865"/>
    </source>
</evidence>
<protein>
    <submittedName>
        <fullName evidence="6">Family 43 glycosylhydrolase</fullName>
    </submittedName>
</protein>
<dbReference type="RefSeq" id="WP_249285846.1">
    <property type="nucleotide sequence ID" value="NZ_JACRSO010000006.1"/>
</dbReference>
<keyword evidence="4 5" id="KW-0326">Glycosidase</keyword>
<keyword evidence="3 5" id="KW-0378">Hydrolase</keyword>
<dbReference type="CDD" id="cd08981">
    <property type="entry name" value="GH43_Bt1873-like"/>
    <property type="match status" value="1"/>
</dbReference>
<evidence type="ECO:0000313" key="6">
    <source>
        <dbReference type="EMBL" id="MBC8530096.1"/>
    </source>
</evidence>
<comment type="caution">
    <text evidence="6">The sequence shown here is derived from an EMBL/GenBank/DDBJ whole genome shotgun (WGS) entry which is preliminary data.</text>
</comment>
<keyword evidence="7" id="KW-1185">Reference proteome</keyword>
<dbReference type="InterPro" id="IPR023296">
    <property type="entry name" value="Glyco_hydro_beta-prop_sf"/>
</dbReference>
<dbReference type="SUPFAM" id="SSF75005">
    <property type="entry name" value="Arabinanase/levansucrase/invertase"/>
    <property type="match status" value="1"/>
</dbReference>
<dbReference type="InterPro" id="IPR006710">
    <property type="entry name" value="Glyco_hydro_43"/>
</dbReference>
<dbReference type="PANTHER" id="PTHR43301:SF3">
    <property type="entry name" value="ARABINAN ENDO-1,5-ALPHA-L-ARABINOSIDASE A-RELATED"/>
    <property type="match status" value="1"/>
</dbReference>
<dbReference type="PANTHER" id="PTHR43301">
    <property type="entry name" value="ARABINAN ENDO-1,5-ALPHA-L-ARABINOSIDASE"/>
    <property type="match status" value="1"/>
</dbReference>
<name>A0A926D2L5_9FIRM</name>
<comment type="pathway">
    <text evidence="1">Glycan metabolism; L-arabinan degradation.</text>
</comment>
<evidence type="ECO:0000256" key="4">
    <source>
        <dbReference type="ARBA" id="ARBA00023295"/>
    </source>
</evidence>
<gene>
    <name evidence="6" type="ORF">H8699_11705</name>
</gene>
<accession>A0A926D2L5</accession>
<dbReference type="GO" id="GO:0004553">
    <property type="term" value="F:hydrolase activity, hydrolyzing O-glycosyl compounds"/>
    <property type="evidence" value="ECO:0007669"/>
    <property type="project" value="InterPro"/>
</dbReference>
<dbReference type="InterPro" id="IPR050727">
    <property type="entry name" value="GH43_arabinanases"/>
</dbReference>
<evidence type="ECO:0000256" key="5">
    <source>
        <dbReference type="RuleBase" id="RU361187"/>
    </source>
</evidence>
<organism evidence="6 7">
    <name type="scientific">Luoshenia tenuis</name>
    <dbReference type="NCBI Taxonomy" id="2763654"/>
    <lineage>
        <taxon>Bacteria</taxon>
        <taxon>Bacillati</taxon>
        <taxon>Bacillota</taxon>
        <taxon>Clostridia</taxon>
        <taxon>Christensenellales</taxon>
        <taxon>Christensenellaceae</taxon>
        <taxon>Luoshenia</taxon>
    </lineage>
</organism>
<dbReference type="EMBL" id="JACRSO010000006">
    <property type="protein sequence ID" value="MBC8530096.1"/>
    <property type="molecule type" value="Genomic_DNA"/>
</dbReference>